<keyword evidence="2" id="KW-1185">Reference proteome</keyword>
<evidence type="ECO:0000313" key="2">
    <source>
        <dbReference type="Proteomes" id="UP000630615"/>
    </source>
</evidence>
<sequence>MENGNIRSYRKNKGYESIPRDLLQNNELSLEAIGLLCHLQSYPESWKLYKTELYTRFKHNKRTAVQRIWKELVNNNYLIEFKKREGKRYVYQYIYSVEPFTGSDIEKIKQELQNDGFFWTVDFEQSKMDSSKSTTNKLTIKEIDYKRDIEKEERSLRSLSFSTDDDDKLNKKTSSKYTEELSDQNTKDIEPKVLLAAYLKDKEHLKPLAMSLLIAGLSETDCLEIIEFLALLPVIDQQVSDIVNAQIRANEKEALSNGLTDYKAYFLKGLEMKLANAGLRVREADITDPDTIESIPQVTLHNWLDPEKQ</sequence>
<reference evidence="2" key="1">
    <citation type="journal article" date="2019" name="Int. J. Syst. Evol. Microbiol.">
        <title>The Global Catalogue of Microorganisms (GCM) 10K type strain sequencing project: providing services to taxonomists for standard genome sequencing and annotation.</title>
        <authorList>
            <consortium name="The Broad Institute Genomics Platform"/>
            <consortium name="The Broad Institute Genome Sequencing Center for Infectious Disease"/>
            <person name="Wu L."/>
            <person name="Ma J."/>
        </authorList>
    </citation>
    <scope>NUCLEOTIDE SEQUENCE [LARGE SCALE GENOMIC DNA]</scope>
    <source>
        <strain evidence="2">CGMCC 1.15942</strain>
    </source>
</reference>
<dbReference type="RefSeq" id="WP_088271991.1">
    <property type="nucleotide sequence ID" value="NZ_BMKI01000015.1"/>
</dbReference>
<evidence type="ECO:0000313" key="1">
    <source>
        <dbReference type="EMBL" id="GGD03132.1"/>
    </source>
</evidence>
<proteinExistence type="predicted"/>
<comment type="caution">
    <text evidence="1">The sequence shown here is derived from an EMBL/GenBank/DDBJ whole genome shotgun (WGS) entry which is preliminary data.</text>
</comment>
<name>A0ABQ1PT80_9ENTE</name>
<dbReference type="EMBL" id="BMKI01000015">
    <property type="protein sequence ID" value="GGD03132.1"/>
    <property type="molecule type" value="Genomic_DNA"/>
</dbReference>
<dbReference type="Proteomes" id="UP000630615">
    <property type="component" value="Unassembled WGS sequence"/>
</dbReference>
<organism evidence="1 2">
    <name type="scientific">Enterococcus wangshanyuanii</name>
    <dbReference type="NCBI Taxonomy" id="2005703"/>
    <lineage>
        <taxon>Bacteria</taxon>
        <taxon>Bacillati</taxon>
        <taxon>Bacillota</taxon>
        <taxon>Bacilli</taxon>
        <taxon>Lactobacillales</taxon>
        <taxon>Enterococcaceae</taxon>
        <taxon>Enterococcus</taxon>
    </lineage>
</organism>
<evidence type="ECO:0008006" key="3">
    <source>
        <dbReference type="Google" id="ProtNLM"/>
    </source>
</evidence>
<accession>A0ABQ1PT80</accession>
<gene>
    <name evidence="1" type="ORF">GCM10011573_35780</name>
</gene>
<protein>
    <recommendedName>
        <fullName evidence="3">DnaD domain-containing protein</fullName>
    </recommendedName>
</protein>